<accession>A0ABT1ZFG6</accession>
<dbReference type="Proteomes" id="UP001205337">
    <property type="component" value="Unassembled WGS sequence"/>
</dbReference>
<dbReference type="InterPro" id="IPR029044">
    <property type="entry name" value="Nucleotide-diphossugar_trans"/>
</dbReference>
<dbReference type="PANTHER" id="PTHR43685:SF2">
    <property type="entry name" value="GLYCOSYLTRANSFERASE 2-LIKE DOMAIN-CONTAINING PROTEIN"/>
    <property type="match status" value="1"/>
</dbReference>
<organism evidence="2 3">
    <name type="scientific">Protaetiibacter mangrovi</name>
    <dbReference type="NCBI Taxonomy" id="2970926"/>
    <lineage>
        <taxon>Bacteria</taxon>
        <taxon>Bacillati</taxon>
        <taxon>Actinomycetota</taxon>
        <taxon>Actinomycetes</taxon>
        <taxon>Micrococcales</taxon>
        <taxon>Microbacteriaceae</taxon>
        <taxon>Protaetiibacter</taxon>
    </lineage>
</organism>
<comment type="caution">
    <text evidence="2">The sequence shown here is derived from an EMBL/GenBank/DDBJ whole genome shotgun (WGS) entry which is preliminary data.</text>
</comment>
<dbReference type="Gene3D" id="3.90.550.10">
    <property type="entry name" value="Spore Coat Polysaccharide Biosynthesis Protein SpsA, Chain A"/>
    <property type="match status" value="1"/>
</dbReference>
<name>A0ABT1ZFG6_9MICO</name>
<keyword evidence="3" id="KW-1185">Reference proteome</keyword>
<evidence type="ECO:0008006" key="4">
    <source>
        <dbReference type="Google" id="ProtNLM"/>
    </source>
</evidence>
<dbReference type="RefSeq" id="WP_258798510.1">
    <property type="nucleotide sequence ID" value="NZ_JANTHX010000007.1"/>
</dbReference>
<protein>
    <recommendedName>
        <fullName evidence="4">Glycosyltransferase</fullName>
    </recommendedName>
</protein>
<evidence type="ECO:0000256" key="1">
    <source>
        <dbReference type="SAM" id="Coils"/>
    </source>
</evidence>
<sequence length="262" mass="28623">MPDPEILVVLPTLGDRLETLEETLHAVEAQREDVALTLVVIAPPGATAARELAARFGAVVVDDPKAGISTAINRGLDARTTEEFYAWIGDDDLFRVGGLRRLRDILGRRPDAVLAFGGCEYIDPAGRVIGTSNAGGLATFLLPWGPDLIPHPGTMVRLDALEAIGGFDPELKYAMDLDAFLSLRAYGRFAWTREVVSAFRWHPDSLTVASRINSSRESEAVKRRHLPRALRGISVLWQYPIRWASAFAANRVSARARKLAAG</sequence>
<evidence type="ECO:0000313" key="3">
    <source>
        <dbReference type="Proteomes" id="UP001205337"/>
    </source>
</evidence>
<keyword evidence="1" id="KW-0175">Coiled coil</keyword>
<dbReference type="SUPFAM" id="SSF53448">
    <property type="entry name" value="Nucleotide-diphospho-sugar transferases"/>
    <property type="match status" value="1"/>
</dbReference>
<dbReference type="EMBL" id="JANTHX010000007">
    <property type="protein sequence ID" value="MCS0499464.1"/>
    <property type="molecule type" value="Genomic_DNA"/>
</dbReference>
<evidence type="ECO:0000313" key="2">
    <source>
        <dbReference type="EMBL" id="MCS0499464.1"/>
    </source>
</evidence>
<dbReference type="InterPro" id="IPR050834">
    <property type="entry name" value="Glycosyltransf_2"/>
</dbReference>
<proteinExistence type="predicted"/>
<gene>
    <name evidence="2" type="ORF">NUH29_07865</name>
</gene>
<feature type="coiled-coil region" evidence="1">
    <location>
        <begin position="10"/>
        <end position="37"/>
    </location>
</feature>
<reference evidence="2 3" key="1">
    <citation type="submission" date="2022-08" db="EMBL/GenBank/DDBJ databases">
        <authorList>
            <person name="Li F."/>
        </authorList>
    </citation>
    <scope>NUCLEOTIDE SEQUENCE [LARGE SCALE GENOMIC DNA]</scope>
    <source>
        <strain evidence="2 3">10F1B-8-1</strain>
    </source>
</reference>
<dbReference type="PANTHER" id="PTHR43685">
    <property type="entry name" value="GLYCOSYLTRANSFERASE"/>
    <property type="match status" value="1"/>
</dbReference>